<dbReference type="CDD" id="cd03392">
    <property type="entry name" value="PAP2_like_2"/>
    <property type="match status" value="1"/>
</dbReference>
<protein>
    <submittedName>
        <fullName evidence="3">Phosphatase PAP2 family protein</fullName>
    </submittedName>
</protein>
<keyword evidence="1" id="KW-1133">Transmembrane helix</keyword>
<feature type="transmembrane region" description="Helical" evidence="1">
    <location>
        <begin position="157"/>
        <end position="178"/>
    </location>
</feature>
<keyword evidence="1" id="KW-0812">Transmembrane</keyword>
<feature type="transmembrane region" description="Helical" evidence="1">
    <location>
        <begin position="54"/>
        <end position="80"/>
    </location>
</feature>
<organism evidence="3 4">
    <name type="scientific">Leuconostoc carnosum</name>
    <dbReference type="NCBI Taxonomy" id="1252"/>
    <lineage>
        <taxon>Bacteria</taxon>
        <taxon>Bacillati</taxon>
        <taxon>Bacillota</taxon>
        <taxon>Bacilli</taxon>
        <taxon>Lactobacillales</taxon>
        <taxon>Lactobacillaceae</taxon>
        <taxon>Leuconostoc</taxon>
    </lineage>
</organism>
<feature type="transmembrane region" description="Helical" evidence="1">
    <location>
        <begin position="125"/>
        <end position="145"/>
    </location>
</feature>
<keyword evidence="1" id="KW-0472">Membrane</keyword>
<dbReference type="GeneID" id="61187637"/>
<accession>A0AAE6IKE2</accession>
<evidence type="ECO:0000259" key="2">
    <source>
        <dbReference type="SMART" id="SM00014"/>
    </source>
</evidence>
<evidence type="ECO:0000256" key="1">
    <source>
        <dbReference type="SAM" id="Phobius"/>
    </source>
</evidence>
<dbReference type="Proteomes" id="UP000321332">
    <property type="component" value="Chromosome"/>
</dbReference>
<dbReference type="PANTHER" id="PTHR14969">
    <property type="entry name" value="SPHINGOSINE-1-PHOSPHATE PHOSPHOHYDROLASE"/>
    <property type="match status" value="1"/>
</dbReference>
<gene>
    <name evidence="3" type="ORF">FGL89_07720</name>
</gene>
<dbReference type="PANTHER" id="PTHR14969:SF13">
    <property type="entry name" value="AT30094P"/>
    <property type="match status" value="1"/>
</dbReference>
<feature type="transmembrane region" description="Helical" evidence="1">
    <location>
        <begin position="184"/>
        <end position="202"/>
    </location>
</feature>
<dbReference type="EMBL" id="CP042374">
    <property type="protein sequence ID" value="QEA34015.1"/>
    <property type="molecule type" value="Genomic_DNA"/>
</dbReference>
<feature type="transmembrane region" description="Helical" evidence="1">
    <location>
        <begin position="87"/>
        <end position="105"/>
    </location>
</feature>
<dbReference type="Pfam" id="PF01569">
    <property type="entry name" value="PAP2"/>
    <property type="match status" value="1"/>
</dbReference>
<sequence>MNIKHKLQYLSVVLALLLFLCLTVGVMSNATWIDSLNRLVRNIIQQRSPLADSFFFNVTQLGGVTFTILLTIILSAILGYYHHYRQLGFLIVNVLFFAGFITQLVKRFVQNPRPLPQLIPESGFSFPSGHTMMAVLLYGTLIILAHINIKQQHIRNIIIGLLAILMVLIPISRIYINVHHPTDIFAGVTLGYSLLVLSTKIFHIGGTYDSK</sequence>
<dbReference type="RefSeq" id="WP_041773157.1">
    <property type="nucleotide sequence ID" value="NZ_CP042374.1"/>
</dbReference>
<evidence type="ECO:0000313" key="3">
    <source>
        <dbReference type="EMBL" id="QEA34015.1"/>
    </source>
</evidence>
<feature type="domain" description="Phosphatidic acid phosphatase type 2/haloperoxidase" evidence="2">
    <location>
        <begin position="87"/>
        <end position="199"/>
    </location>
</feature>
<dbReference type="InterPro" id="IPR036938">
    <property type="entry name" value="PAP2/HPO_sf"/>
</dbReference>
<dbReference type="AlphaFoldDB" id="A0AAE6IKE2"/>
<proteinExistence type="predicted"/>
<dbReference type="InterPro" id="IPR000326">
    <property type="entry name" value="PAP2/HPO"/>
</dbReference>
<evidence type="ECO:0000313" key="4">
    <source>
        <dbReference type="Proteomes" id="UP000321332"/>
    </source>
</evidence>
<name>A0AAE6IKE2_LEUCA</name>
<dbReference type="Gene3D" id="1.20.144.10">
    <property type="entry name" value="Phosphatidic acid phosphatase type 2/haloperoxidase"/>
    <property type="match status" value="2"/>
</dbReference>
<reference evidence="3 4" key="1">
    <citation type="submission" date="2019-06" db="EMBL/GenBank/DDBJ databases">
        <title>Genome analyses of bacteria isolated from kimchi.</title>
        <authorList>
            <person name="Lee S."/>
            <person name="Ahn S."/>
            <person name="Roh S."/>
        </authorList>
    </citation>
    <scope>NUCLEOTIDE SEQUENCE [LARGE SCALE GENOMIC DNA]</scope>
    <source>
        <strain evidence="3 4">CBA3620</strain>
    </source>
</reference>
<dbReference type="SUPFAM" id="SSF48317">
    <property type="entry name" value="Acid phosphatase/Vanadium-dependent haloperoxidase"/>
    <property type="match status" value="1"/>
</dbReference>
<dbReference type="SMART" id="SM00014">
    <property type="entry name" value="acidPPc"/>
    <property type="match status" value="1"/>
</dbReference>